<evidence type="ECO:0000313" key="2">
    <source>
        <dbReference type="Proteomes" id="UP000297753"/>
    </source>
</evidence>
<organism evidence="1 2">
    <name type="scientific">Vibrio ouci</name>
    <dbReference type="NCBI Taxonomy" id="2499078"/>
    <lineage>
        <taxon>Bacteria</taxon>
        <taxon>Pseudomonadati</taxon>
        <taxon>Pseudomonadota</taxon>
        <taxon>Gammaproteobacteria</taxon>
        <taxon>Vibrionales</taxon>
        <taxon>Vibrionaceae</taxon>
        <taxon>Vibrio</taxon>
    </lineage>
</organism>
<accession>A0A4Y8W8X3</accession>
<dbReference type="Proteomes" id="UP000297753">
    <property type="component" value="Unassembled WGS sequence"/>
</dbReference>
<dbReference type="EMBL" id="SATR01000073">
    <property type="protein sequence ID" value="TFH89390.1"/>
    <property type="molecule type" value="Genomic_DNA"/>
</dbReference>
<dbReference type="RefSeq" id="WP_134837449.1">
    <property type="nucleotide sequence ID" value="NZ_SATR01000073.1"/>
</dbReference>
<dbReference type="OrthoDB" id="6399735at2"/>
<gene>
    <name evidence="1" type="ORF">ELS82_22575</name>
</gene>
<dbReference type="AlphaFoldDB" id="A0A4Y8W8X3"/>
<comment type="caution">
    <text evidence="1">The sequence shown here is derived from an EMBL/GenBank/DDBJ whole genome shotgun (WGS) entry which is preliminary data.</text>
</comment>
<keyword evidence="2" id="KW-1185">Reference proteome</keyword>
<sequence>MESEGLKQFLKSVGDSVFLLNTICVGLDGVADGTVTKSNDLTITWEPRDPKASALQARAHAIKSALVFVEEALLDYIKFISECENQAPLVKKIGGIEGAAEKVAQLSKSSALSGMPAYWEPLVVLLVRWRNRVVHGSTSRFSQHYRNILIEHEDGIKANHAAISISDTLKHFDEGSITLKDFSTMIAVTIRFVRWVDQHLTPTITDLESFANLIKDKHLEVVYKNVIGVNGEKRQKRKFDYFISQNFKSISESERNDLFKARYLVKDRI</sequence>
<proteinExistence type="predicted"/>
<name>A0A4Y8W8X3_9VIBR</name>
<evidence type="ECO:0000313" key="1">
    <source>
        <dbReference type="EMBL" id="TFH89390.1"/>
    </source>
</evidence>
<reference evidence="1 2" key="1">
    <citation type="submission" date="2019-01" db="EMBL/GenBank/DDBJ databases">
        <title>Vibrio BEI176 sp. nov, a marine bacterium isolated from China: eastern marignal seas.</title>
        <authorList>
            <person name="Li B."/>
        </authorList>
    </citation>
    <scope>NUCLEOTIDE SEQUENCE [LARGE SCALE GENOMIC DNA]</scope>
    <source>
        <strain evidence="1 2">BEI176</strain>
    </source>
</reference>
<protein>
    <submittedName>
        <fullName evidence="1">Uncharacterized protein</fullName>
    </submittedName>
</protein>